<comment type="subcellular location">
    <subcellularLocation>
        <location evidence="2">Cell membrane</location>
        <topology evidence="2">Multi-pass membrane protein</topology>
    </subcellularLocation>
</comment>
<dbReference type="InterPro" id="IPR010559">
    <property type="entry name" value="Sig_transdc_His_kin_internal"/>
</dbReference>
<dbReference type="InterPro" id="IPR029016">
    <property type="entry name" value="GAF-like_dom_sf"/>
</dbReference>
<evidence type="ECO:0000259" key="15">
    <source>
        <dbReference type="PROSITE" id="PS50109"/>
    </source>
</evidence>
<dbReference type="RefSeq" id="WP_162369868.1">
    <property type="nucleotide sequence ID" value="NZ_JAAEEH010000010.1"/>
</dbReference>
<keyword evidence="6" id="KW-0808">Transferase</keyword>
<keyword evidence="10" id="KW-0067">ATP-binding</keyword>
<feature type="transmembrane region" description="Helical" evidence="14">
    <location>
        <begin position="6"/>
        <end position="23"/>
    </location>
</feature>
<sequence length="577" mass="63169">MLLDLLGSLFNKLGVLVLVAFVLSRTRFMKDYLLKDKLERRDILLFSLIFGGLGIVGTYTGVQVDDAIANSRSIGVVVAGLFGGPWVGTLAGVLAGVHRMLLPEGRFTAIACGISTIIGGVIAGNAKRVIDRQTNRWLWGGLLTILIEAIQMGIILLIARPFESALHLVKLIFLPMSVINSAGTAAFILLIEQIHEENERAAAVKAQLALNIATKTLPILRNGLDKASAQETADIILASTGVSAVSITDRTHILAHAGVGSDHHRPDQPIHTEITRKAIETGQVFVAHNREGIECRNPGCRLQSAIVVPLLMRDQLIGTLKLYQSRANGISSSETELAKGLGHLFSTQLELSQLTHQRELLARTELKMLQAQIHPHFLFNALNTIIAFCRTDAPRARELLTKLSFYLRTGFKTTEEFVPFEQELQHVDSYLSIEEARFSDRLKVFYEIEDDIKCMVPPLLLQPIVENALKHGLSTLRMDGELRISAKKEGDEVLIRISDNGKGMSPEQVRRLLDPDGEAPKAAVAGNGGHTGIGLRNVQARLQGIYHTGLTIESEEGAGTNISFRLPLKGGYPWPSK</sequence>
<dbReference type="PANTHER" id="PTHR34220">
    <property type="entry name" value="SENSOR HISTIDINE KINASE YPDA"/>
    <property type="match status" value="1"/>
</dbReference>
<dbReference type="AlphaFoldDB" id="A0A7X5KMN3"/>
<evidence type="ECO:0000313" key="16">
    <source>
        <dbReference type="EMBL" id="NDL67139.1"/>
    </source>
</evidence>
<dbReference type="EMBL" id="JAAEEH010000010">
    <property type="protein sequence ID" value="NDL67139.1"/>
    <property type="molecule type" value="Genomic_DNA"/>
</dbReference>
<evidence type="ECO:0000256" key="11">
    <source>
        <dbReference type="ARBA" id="ARBA00022989"/>
    </source>
</evidence>
<evidence type="ECO:0000256" key="2">
    <source>
        <dbReference type="ARBA" id="ARBA00004651"/>
    </source>
</evidence>
<evidence type="ECO:0000256" key="14">
    <source>
        <dbReference type="SAM" id="Phobius"/>
    </source>
</evidence>
<keyword evidence="7 14" id="KW-0812">Transmembrane</keyword>
<feature type="transmembrane region" description="Helical" evidence="14">
    <location>
        <begin position="74"/>
        <end position="95"/>
    </location>
</feature>
<dbReference type="InterPro" id="IPR003594">
    <property type="entry name" value="HATPase_dom"/>
</dbReference>
<dbReference type="InterPro" id="IPR003018">
    <property type="entry name" value="GAF"/>
</dbReference>
<evidence type="ECO:0000256" key="12">
    <source>
        <dbReference type="ARBA" id="ARBA00023012"/>
    </source>
</evidence>
<keyword evidence="17" id="KW-1185">Reference proteome</keyword>
<dbReference type="SUPFAM" id="SSF55781">
    <property type="entry name" value="GAF domain-like"/>
    <property type="match status" value="1"/>
</dbReference>
<evidence type="ECO:0000256" key="9">
    <source>
        <dbReference type="ARBA" id="ARBA00022777"/>
    </source>
</evidence>
<dbReference type="GO" id="GO:0005524">
    <property type="term" value="F:ATP binding"/>
    <property type="evidence" value="ECO:0007669"/>
    <property type="project" value="UniProtKB-KW"/>
</dbReference>
<evidence type="ECO:0000256" key="6">
    <source>
        <dbReference type="ARBA" id="ARBA00022679"/>
    </source>
</evidence>
<dbReference type="Gene3D" id="3.30.565.10">
    <property type="entry name" value="Histidine kinase-like ATPase, C-terminal domain"/>
    <property type="match status" value="1"/>
</dbReference>
<evidence type="ECO:0000256" key="4">
    <source>
        <dbReference type="ARBA" id="ARBA00022475"/>
    </source>
</evidence>
<dbReference type="Pfam" id="PF06580">
    <property type="entry name" value="His_kinase"/>
    <property type="match status" value="1"/>
</dbReference>
<dbReference type="PROSITE" id="PS50109">
    <property type="entry name" value="HIS_KIN"/>
    <property type="match status" value="1"/>
</dbReference>
<evidence type="ECO:0000256" key="1">
    <source>
        <dbReference type="ARBA" id="ARBA00000085"/>
    </source>
</evidence>
<evidence type="ECO:0000313" key="17">
    <source>
        <dbReference type="Proteomes" id="UP000461585"/>
    </source>
</evidence>
<dbReference type="GO" id="GO:0005886">
    <property type="term" value="C:plasma membrane"/>
    <property type="evidence" value="ECO:0007669"/>
    <property type="project" value="UniProtKB-SubCell"/>
</dbReference>
<dbReference type="Pfam" id="PF07694">
    <property type="entry name" value="5TM-5TMR_LYT"/>
    <property type="match status" value="1"/>
</dbReference>
<keyword evidence="9 16" id="KW-0418">Kinase</keyword>
<gene>
    <name evidence="16" type="ORF">GXN74_05180</name>
</gene>
<keyword evidence="5" id="KW-0597">Phosphoprotein</keyword>
<name>A0A7X5KMN3_9FIRM</name>
<dbReference type="Gene3D" id="1.10.1760.20">
    <property type="match status" value="1"/>
</dbReference>
<dbReference type="GO" id="GO:0000155">
    <property type="term" value="F:phosphorelay sensor kinase activity"/>
    <property type="evidence" value="ECO:0007669"/>
    <property type="project" value="InterPro"/>
</dbReference>
<keyword evidence="11 14" id="KW-1133">Transmembrane helix</keyword>
<evidence type="ECO:0000256" key="13">
    <source>
        <dbReference type="ARBA" id="ARBA00023136"/>
    </source>
</evidence>
<keyword evidence="4" id="KW-1003">Cell membrane</keyword>
<proteinExistence type="predicted"/>
<dbReference type="SUPFAM" id="SSF55874">
    <property type="entry name" value="ATPase domain of HSP90 chaperone/DNA topoisomerase II/histidine kinase"/>
    <property type="match status" value="1"/>
</dbReference>
<evidence type="ECO:0000256" key="8">
    <source>
        <dbReference type="ARBA" id="ARBA00022741"/>
    </source>
</evidence>
<dbReference type="InterPro" id="IPR011620">
    <property type="entry name" value="Sig_transdc_His_kinase_LytS_TM"/>
</dbReference>
<comment type="caution">
    <text evidence="16">The sequence shown here is derived from an EMBL/GenBank/DDBJ whole genome shotgun (WGS) entry which is preliminary data.</text>
</comment>
<dbReference type="SMART" id="SM00065">
    <property type="entry name" value="GAF"/>
    <property type="match status" value="1"/>
</dbReference>
<dbReference type="Pfam" id="PF02518">
    <property type="entry name" value="HATPase_c"/>
    <property type="match status" value="1"/>
</dbReference>
<organism evidence="16 17">
    <name type="scientific">Anaerotalea alkaliphila</name>
    <dbReference type="NCBI Taxonomy" id="2662126"/>
    <lineage>
        <taxon>Bacteria</taxon>
        <taxon>Bacillati</taxon>
        <taxon>Bacillota</taxon>
        <taxon>Clostridia</taxon>
        <taxon>Eubacteriales</taxon>
        <taxon>Anaerotalea</taxon>
    </lineage>
</organism>
<dbReference type="Pfam" id="PF13492">
    <property type="entry name" value="GAF_3"/>
    <property type="match status" value="1"/>
</dbReference>
<dbReference type="SMART" id="SM00387">
    <property type="entry name" value="HATPase_c"/>
    <property type="match status" value="1"/>
</dbReference>
<evidence type="ECO:0000256" key="5">
    <source>
        <dbReference type="ARBA" id="ARBA00022553"/>
    </source>
</evidence>
<feature type="domain" description="Histidine kinase" evidence="15">
    <location>
        <begin position="460"/>
        <end position="570"/>
    </location>
</feature>
<dbReference type="InterPro" id="IPR005467">
    <property type="entry name" value="His_kinase_dom"/>
</dbReference>
<evidence type="ECO:0000256" key="10">
    <source>
        <dbReference type="ARBA" id="ARBA00022840"/>
    </source>
</evidence>
<dbReference type="InterPro" id="IPR050640">
    <property type="entry name" value="Bact_2-comp_sensor_kinase"/>
</dbReference>
<keyword evidence="12" id="KW-0902">Two-component regulatory system</keyword>
<dbReference type="EC" id="2.7.13.3" evidence="3"/>
<reference evidence="16 17" key="1">
    <citation type="submission" date="2020-01" db="EMBL/GenBank/DDBJ databases">
        <title>Anaeroalcalibacter tamaniensis gen. nov., sp. nov., moderately halophilic strictly anaerobic fermenter bacterium from mud volcano of Taman peninsula.</title>
        <authorList>
            <person name="Frolova A."/>
            <person name="Merkel A.Y."/>
            <person name="Slobodkin A.I."/>
        </authorList>
    </citation>
    <scope>NUCLEOTIDE SEQUENCE [LARGE SCALE GENOMIC DNA]</scope>
    <source>
        <strain evidence="16 17">F-3ap</strain>
    </source>
</reference>
<comment type="catalytic activity">
    <reaction evidence="1">
        <text>ATP + protein L-histidine = ADP + protein N-phospho-L-histidine.</text>
        <dbReference type="EC" id="2.7.13.3"/>
    </reaction>
</comment>
<feature type="transmembrane region" description="Helical" evidence="14">
    <location>
        <begin position="43"/>
        <end position="62"/>
    </location>
</feature>
<accession>A0A7X5KMN3</accession>
<dbReference type="InterPro" id="IPR036890">
    <property type="entry name" value="HATPase_C_sf"/>
</dbReference>
<evidence type="ECO:0000256" key="3">
    <source>
        <dbReference type="ARBA" id="ARBA00012438"/>
    </source>
</evidence>
<protein>
    <recommendedName>
        <fullName evidence="3">histidine kinase</fullName>
        <ecNumber evidence="3">2.7.13.3</ecNumber>
    </recommendedName>
</protein>
<feature type="transmembrane region" description="Helical" evidence="14">
    <location>
        <begin position="138"/>
        <end position="159"/>
    </location>
</feature>
<keyword evidence="8" id="KW-0547">Nucleotide-binding</keyword>
<keyword evidence="13 14" id="KW-0472">Membrane</keyword>
<feature type="transmembrane region" description="Helical" evidence="14">
    <location>
        <begin position="107"/>
        <end position="126"/>
    </location>
</feature>
<dbReference type="PANTHER" id="PTHR34220:SF7">
    <property type="entry name" value="SENSOR HISTIDINE KINASE YPDA"/>
    <property type="match status" value="1"/>
</dbReference>
<evidence type="ECO:0000256" key="7">
    <source>
        <dbReference type="ARBA" id="ARBA00022692"/>
    </source>
</evidence>
<dbReference type="Gene3D" id="3.30.450.40">
    <property type="match status" value="1"/>
</dbReference>
<dbReference type="Proteomes" id="UP000461585">
    <property type="component" value="Unassembled WGS sequence"/>
</dbReference>
<dbReference type="GO" id="GO:0071555">
    <property type="term" value="P:cell wall organization"/>
    <property type="evidence" value="ECO:0007669"/>
    <property type="project" value="InterPro"/>
</dbReference>